<dbReference type="Gene3D" id="3.40.50.2300">
    <property type="match status" value="2"/>
</dbReference>
<keyword evidence="6" id="KW-1185">Reference proteome</keyword>
<feature type="domain" description="Leucine-binding protein" evidence="4">
    <location>
        <begin position="44"/>
        <end position="386"/>
    </location>
</feature>
<evidence type="ECO:0000313" key="5">
    <source>
        <dbReference type="EMBL" id="SDI42492.1"/>
    </source>
</evidence>
<gene>
    <name evidence="5" type="ORF">SAMN04488123_10289</name>
</gene>
<dbReference type="InterPro" id="IPR028081">
    <property type="entry name" value="Leu-bd"/>
</dbReference>
<comment type="similarity">
    <text evidence="1">Belongs to the leucine-binding protein family.</text>
</comment>
<dbReference type="InterPro" id="IPR051010">
    <property type="entry name" value="BCAA_transport"/>
</dbReference>
<evidence type="ECO:0000256" key="1">
    <source>
        <dbReference type="ARBA" id="ARBA00010062"/>
    </source>
</evidence>
<dbReference type="RefSeq" id="WP_090396014.1">
    <property type="nucleotide sequence ID" value="NZ_FNEN01000002.1"/>
</dbReference>
<dbReference type="AlphaFoldDB" id="A0A1G8KGH5"/>
<dbReference type="PROSITE" id="PS51257">
    <property type="entry name" value="PROKAR_LIPOPROTEIN"/>
    <property type="match status" value="1"/>
</dbReference>
<dbReference type="InterPro" id="IPR028082">
    <property type="entry name" value="Peripla_BP_I"/>
</dbReference>
<evidence type="ECO:0000259" key="4">
    <source>
        <dbReference type="Pfam" id="PF13458"/>
    </source>
</evidence>
<dbReference type="CDD" id="cd06332">
    <property type="entry name" value="PBP1_aromatic_compounds-like"/>
    <property type="match status" value="1"/>
</dbReference>
<feature type="signal peptide" evidence="3">
    <location>
        <begin position="1"/>
        <end position="25"/>
    </location>
</feature>
<name>A0A1G8KGH5_9BACI</name>
<organism evidence="5 6">
    <name type="scientific">Natribacillus halophilus</name>
    <dbReference type="NCBI Taxonomy" id="549003"/>
    <lineage>
        <taxon>Bacteria</taxon>
        <taxon>Bacillati</taxon>
        <taxon>Bacillota</taxon>
        <taxon>Bacilli</taxon>
        <taxon>Bacillales</taxon>
        <taxon>Bacillaceae</taxon>
        <taxon>Natribacillus</taxon>
    </lineage>
</organism>
<dbReference type="Proteomes" id="UP000198853">
    <property type="component" value="Unassembled WGS sequence"/>
</dbReference>
<dbReference type="PANTHER" id="PTHR30483:SF6">
    <property type="entry name" value="PERIPLASMIC BINDING PROTEIN OF ABC TRANSPORTER FOR NATURAL AMINO ACIDS"/>
    <property type="match status" value="1"/>
</dbReference>
<protein>
    <submittedName>
        <fullName evidence="5">Amino acid/amide ABC transporter substrate-binding protein, HAAT family</fullName>
    </submittedName>
</protein>
<accession>A0A1G8KGH5</accession>
<evidence type="ECO:0000313" key="6">
    <source>
        <dbReference type="Proteomes" id="UP000198853"/>
    </source>
</evidence>
<dbReference type="OrthoDB" id="9783240at2"/>
<dbReference type="SUPFAM" id="SSF53822">
    <property type="entry name" value="Periplasmic binding protein-like I"/>
    <property type="match status" value="1"/>
</dbReference>
<keyword evidence="2 3" id="KW-0732">Signal</keyword>
<evidence type="ECO:0000256" key="2">
    <source>
        <dbReference type="ARBA" id="ARBA00022729"/>
    </source>
</evidence>
<proteinExistence type="inferred from homology"/>
<feature type="chain" id="PRO_5011655378" evidence="3">
    <location>
        <begin position="26"/>
        <end position="457"/>
    </location>
</feature>
<evidence type="ECO:0000256" key="3">
    <source>
        <dbReference type="SAM" id="SignalP"/>
    </source>
</evidence>
<dbReference type="PANTHER" id="PTHR30483">
    <property type="entry name" value="LEUCINE-SPECIFIC-BINDING PROTEIN"/>
    <property type="match status" value="1"/>
</dbReference>
<dbReference type="Pfam" id="PF13458">
    <property type="entry name" value="Peripla_BP_6"/>
    <property type="match status" value="1"/>
</dbReference>
<reference evidence="5 6" key="1">
    <citation type="submission" date="2016-10" db="EMBL/GenBank/DDBJ databases">
        <authorList>
            <person name="de Groot N.N."/>
        </authorList>
    </citation>
    <scope>NUCLEOTIDE SEQUENCE [LARGE SCALE GENOMIC DNA]</scope>
    <source>
        <strain evidence="5 6">DSM 21771</strain>
    </source>
</reference>
<sequence>MNKKFHYFLFTVPMVFVLAIATACAEDANDDDNNDGEAAEEEMSIGLVGPMTGGFADYGEKAHRGVELALDEVDNTIAGYEVNLVVEDSQADAEQLTTSLDSLHQRDEVDVIIGPSTGDEGEAAASWAQDHEDVLIMPGYSAAEDMTMRAASDNLIRAGWTGTQTIYHFGKFVHDELGHDRIAMVGQNYAYPWDQAAGFKRGFYENGGEEVHTIWHETDILDFSSIMNELQSISDDYDAVLLNSGGADTIAFWGAWEQYGMGEYYPQLLGGTNVADIPILEEVTDNFEGVYSSMHYSEDLDHEENMQFRENYADMHDEEADGIALQGYDTMRVIIDALETTGGDTSDVNALTDEIMAMEVDDSPRGSFYFDEYGQAVQDIYIKEVQMVDGELENQVIDTYEEVSQFGPYEGLEEEYMEQPNNSADFPADTAEEYFEELEEYFGQEYIDELEENDGWE</sequence>
<dbReference type="EMBL" id="FNEN01000002">
    <property type="protein sequence ID" value="SDI42492.1"/>
    <property type="molecule type" value="Genomic_DNA"/>
</dbReference>